<proteinExistence type="predicted"/>
<evidence type="ECO:0000313" key="2">
    <source>
        <dbReference type="Proteomes" id="UP001224890"/>
    </source>
</evidence>
<name>A0AAJ0ATZ9_9PEZI</name>
<keyword evidence="2" id="KW-1185">Reference proteome</keyword>
<dbReference type="AlphaFoldDB" id="A0AAJ0ATZ9"/>
<dbReference type="EMBL" id="JAHMHR010000010">
    <property type="protein sequence ID" value="KAK1688936.1"/>
    <property type="molecule type" value="Genomic_DNA"/>
</dbReference>
<accession>A0AAJ0ATZ9</accession>
<gene>
    <name evidence="1" type="ORF">BDP55DRAFT_655632</name>
</gene>
<organism evidence="1 2">
    <name type="scientific">Colletotrichum godetiae</name>
    <dbReference type="NCBI Taxonomy" id="1209918"/>
    <lineage>
        <taxon>Eukaryota</taxon>
        <taxon>Fungi</taxon>
        <taxon>Dikarya</taxon>
        <taxon>Ascomycota</taxon>
        <taxon>Pezizomycotina</taxon>
        <taxon>Sordariomycetes</taxon>
        <taxon>Hypocreomycetidae</taxon>
        <taxon>Glomerellales</taxon>
        <taxon>Glomerellaceae</taxon>
        <taxon>Colletotrichum</taxon>
        <taxon>Colletotrichum acutatum species complex</taxon>
    </lineage>
</organism>
<dbReference type="GeneID" id="85458859"/>
<comment type="caution">
    <text evidence="1">The sequence shown here is derived from an EMBL/GenBank/DDBJ whole genome shotgun (WGS) entry which is preliminary data.</text>
</comment>
<evidence type="ECO:0000313" key="1">
    <source>
        <dbReference type="EMBL" id="KAK1688936.1"/>
    </source>
</evidence>
<dbReference type="Proteomes" id="UP001224890">
    <property type="component" value="Unassembled WGS sequence"/>
</dbReference>
<protein>
    <submittedName>
        <fullName evidence="1">Uncharacterized protein</fullName>
    </submittedName>
</protein>
<dbReference type="RefSeq" id="XP_060432631.1">
    <property type="nucleotide sequence ID" value="XM_060574333.1"/>
</dbReference>
<sequence length="361" mass="43102">MSLRLIPSRVFSFLPQALRFFCITKFVHRIFNMTSEVVSQASGTTESAWKSLVERSINEWNAPSGNMHDFAKGFLQSYTSLDGFLRSPRELPLFWFFQRREAFLSQKTFTKWDRNRLDDYVLLPALKNFVMRSECFFVSHFWTTGDDPDPSGDNLRLHQMELGLQSWSHIWVDWSCLPQYPRTEVEEAYFLRGLETMPGIIRNCGFIWFYPSFQPRLWILYEITEYTLTCDNGIEETEDNKEFVKHIREMEETGVRSVLSKYGYRCSDDRDKDYLTSCLEILCYLRRFGIDIVEVRRLMSDILWFSFTPDMMYQSHLGLVQIWRFEGALEFQGKRYEFTPYPRWGEGKYSANARYWKNFEL</sequence>
<reference evidence="1" key="1">
    <citation type="submission" date="2021-06" db="EMBL/GenBank/DDBJ databases">
        <title>Comparative genomics, transcriptomics and evolutionary studies reveal genomic signatures of adaptation to plant cell wall in hemibiotrophic fungi.</title>
        <authorList>
            <consortium name="DOE Joint Genome Institute"/>
            <person name="Baroncelli R."/>
            <person name="Diaz J.F."/>
            <person name="Benocci T."/>
            <person name="Peng M."/>
            <person name="Battaglia E."/>
            <person name="Haridas S."/>
            <person name="Andreopoulos W."/>
            <person name="Labutti K."/>
            <person name="Pangilinan J."/>
            <person name="Floch G.L."/>
            <person name="Makela M.R."/>
            <person name="Henrissat B."/>
            <person name="Grigoriev I.V."/>
            <person name="Crouch J.A."/>
            <person name="De Vries R.P."/>
            <person name="Sukno S.A."/>
            <person name="Thon M.R."/>
        </authorList>
    </citation>
    <scope>NUCLEOTIDE SEQUENCE</scope>
    <source>
        <strain evidence="1">CBS 193.32</strain>
    </source>
</reference>